<evidence type="ECO:0000256" key="2">
    <source>
        <dbReference type="ARBA" id="ARBA00012513"/>
    </source>
</evidence>
<dbReference type="InterPro" id="IPR017441">
    <property type="entry name" value="Protein_kinase_ATP_BS"/>
</dbReference>
<comment type="catalytic activity">
    <reaction evidence="8">
        <text>L-threonyl-[protein] + ATP = O-phospho-L-threonyl-[protein] + ADP + H(+)</text>
        <dbReference type="Rhea" id="RHEA:46608"/>
        <dbReference type="Rhea" id="RHEA-COMP:11060"/>
        <dbReference type="Rhea" id="RHEA-COMP:11605"/>
        <dbReference type="ChEBI" id="CHEBI:15378"/>
        <dbReference type="ChEBI" id="CHEBI:30013"/>
        <dbReference type="ChEBI" id="CHEBI:30616"/>
        <dbReference type="ChEBI" id="CHEBI:61977"/>
        <dbReference type="ChEBI" id="CHEBI:456216"/>
        <dbReference type="EC" id="2.7.11.1"/>
    </reaction>
</comment>
<comment type="similarity">
    <text evidence="1">Belongs to the protein kinase superfamily. TKL Ser/Thr protein kinase family. Pelle subfamily.</text>
</comment>
<evidence type="ECO:0000256" key="5">
    <source>
        <dbReference type="ARBA" id="ARBA00022741"/>
    </source>
</evidence>
<evidence type="ECO:0000256" key="12">
    <source>
        <dbReference type="SAM" id="MobiDB-lite"/>
    </source>
</evidence>
<dbReference type="PANTHER" id="PTHR27006:SF606">
    <property type="entry name" value="INTERLEUKIN-1 RECEPTOR-ASSOCIATED KINASE 4"/>
    <property type="match status" value="1"/>
</dbReference>
<dbReference type="EMBL" id="HACG01031041">
    <property type="protein sequence ID" value="CEK77906.1"/>
    <property type="molecule type" value="Transcribed_RNA"/>
</dbReference>
<dbReference type="InterPro" id="IPR008271">
    <property type="entry name" value="Ser/Thr_kinase_AS"/>
</dbReference>
<keyword evidence="7 10" id="KW-0067">ATP-binding</keyword>
<keyword evidence="3 11" id="KW-0723">Serine/threonine-protein kinase</keyword>
<organism evidence="14">
    <name type="scientific">Arion vulgaris</name>
    <dbReference type="NCBI Taxonomy" id="1028688"/>
    <lineage>
        <taxon>Eukaryota</taxon>
        <taxon>Metazoa</taxon>
        <taxon>Spiralia</taxon>
        <taxon>Lophotrochozoa</taxon>
        <taxon>Mollusca</taxon>
        <taxon>Gastropoda</taxon>
        <taxon>Heterobranchia</taxon>
        <taxon>Euthyneura</taxon>
        <taxon>Panpulmonata</taxon>
        <taxon>Eupulmonata</taxon>
        <taxon>Stylommatophora</taxon>
        <taxon>Helicina</taxon>
        <taxon>Arionoidea</taxon>
        <taxon>Arionidae</taxon>
        <taxon>Arion</taxon>
    </lineage>
</organism>
<dbReference type="SUPFAM" id="SSF56112">
    <property type="entry name" value="Protein kinase-like (PK-like)"/>
    <property type="match status" value="1"/>
</dbReference>
<dbReference type="AlphaFoldDB" id="A0A0B7AD20"/>
<evidence type="ECO:0000256" key="9">
    <source>
        <dbReference type="ARBA" id="ARBA00048679"/>
    </source>
</evidence>
<dbReference type="PROSITE" id="PS00107">
    <property type="entry name" value="PROTEIN_KINASE_ATP"/>
    <property type="match status" value="1"/>
</dbReference>
<evidence type="ECO:0000256" key="4">
    <source>
        <dbReference type="ARBA" id="ARBA00022679"/>
    </source>
</evidence>
<feature type="binding site" evidence="10">
    <location>
        <position position="243"/>
    </location>
    <ligand>
        <name>ATP</name>
        <dbReference type="ChEBI" id="CHEBI:30616"/>
    </ligand>
</feature>
<reference evidence="14" key="1">
    <citation type="submission" date="2014-12" db="EMBL/GenBank/DDBJ databases">
        <title>Insight into the proteome of Arion vulgaris.</title>
        <authorList>
            <person name="Aradska J."/>
            <person name="Bulat T."/>
            <person name="Smidak R."/>
            <person name="Sarate P."/>
            <person name="Gangsoo J."/>
            <person name="Sialana F."/>
            <person name="Bilban M."/>
            <person name="Lubec G."/>
        </authorList>
    </citation>
    <scope>NUCLEOTIDE SEQUENCE</scope>
    <source>
        <tissue evidence="14">Skin</tissue>
    </source>
</reference>
<evidence type="ECO:0000259" key="13">
    <source>
        <dbReference type="PROSITE" id="PS50011"/>
    </source>
</evidence>
<feature type="region of interest" description="Disordered" evidence="12">
    <location>
        <begin position="105"/>
        <end position="164"/>
    </location>
</feature>
<protein>
    <recommendedName>
        <fullName evidence="2">non-specific serine/threonine protein kinase</fullName>
        <ecNumber evidence="2">2.7.11.1</ecNumber>
    </recommendedName>
</protein>
<dbReference type="PROSITE" id="PS00108">
    <property type="entry name" value="PROTEIN_KINASE_ST"/>
    <property type="match status" value="1"/>
</dbReference>
<keyword evidence="6" id="KW-0418">Kinase</keyword>
<keyword evidence="4" id="KW-0808">Transferase</keyword>
<evidence type="ECO:0000256" key="10">
    <source>
        <dbReference type="PROSITE-ProRule" id="PRU10141"/>
    </source>
</evidence>
<dbReference type="EC" id="2.7.11.1" evidence="2"/>
<evidence type="ECO:0000256" key="8">
    <source>
        <dbReference type="ARBA" id="ARBA00047899"/>
    </source>
</evidence>
<evidence type="ECO:0000256" key="6">
    <source>
        <dbReference type="ARBA" id="ARBA00022777"/>
    </source>
</evidence>
<dbReference type="Gene3D" id="1.10.510.10">
    <property type="entry name" value="Transferase(Phosphotransferase) domain 1"/>
    <property type="match status" value="1"/>
</dbReference>
<evidence type="ECO:0000313" key="14">
    <source>
        <dbReference type="EMBL" id="CEK77906.1"/>
    </source>
</evidence>
<feature type="compositionally biased region" description="Polar residues" evidence="12">
    <location>
        <begin position="155"/>
        <end position="164"/>
    </location>
</feature>
<evidence type="ECO:0000256" key="11">
    <source>
        <dbReference type="RuleBase" id="RU000304"/>
    </source>
</evidence>
<sequence>MEPRVIHNSNSDDVGLLNLNSQRHCENGDHNVIGKDNHPVNMKSNQENIGKMRSLQESLSYESKEQHLTSSREISVVPTMDNPVPCNRSGCKIISLEPATAATYSPIKDTSPVKDTSPTKSTNPTKDTRPTKATSPVKDTSLVKDTSPIKDTSPVKDTSPNKDTTLVKKTEIQTENNLDCVDDSIEEWKDIDQLTDFPFYVLQAITDNFNENNYRDGGNLIGLGGFGTVFIGIFNTGFQVAVKCLKDSGDDSFDQFKAEVKALATFKHENLVRLHGYSKAENGPCCLVYDYMSNGSLEERIACHYDTAPLSNNIRLEILTGTAKGIEFLHKGGLIHRDIKSANILLDDNFKPKVGDFATARIFPKEMNTLIMQASAVIGTRPYMAPEALSFVIHPSMDSFSFGVVILEILTGLPVTDLSREEVDLKVYVQEHCCAGEDDEEAGTIYDLLDQRGGAWTKSTVDRLYSISCRCLEHILKKRLKMAKIVTELESLV</sequence>
<accession>A0A0B7AD20</accession>
<proteinExistence type="inferred from homology"/>
<evidence type="ECO:0000256" key="7">
    <source>
        <dbReference type="ARBA" id="ARBA00022840"/>
    </source>
</evidence>
<dbReference type="FunFam" id="1.10.510.10:FF:000754">
    <property type="entry name" value="Interleukin-1 receptor-associated kinase"/>
    <property type="match status" value="1"/>
</dbReference>
<comment type="catalytic activity">
    <reaction evidence="9">
        <text>L-seryl-[protein] + ATP = O-phospho-L-seryl-[protein] + ADP + H(+)</text>
        <dbReference type="Rhea" id="RHEA:17989"/>
        <dbReference type="Rhea" id="RHEA-COMP:9863"/>
        <dbReference type="Rhea" id="RHEA-COMP:11604"/>
        <dbReference type="ChEBI" id="CHEBI:15378"/>
        <dbReference type="ChEBI" id="CHEBI:29999"/>
        <dbReference type="ChEBI" id="CHEBI:30616"/>
        <dbReference type="ChEBI" id="CHEBI:83421"/>
        <dbReference type="ChEBI" id="CHEBI:456216"/>
        <dbReference type="EC" id="2.7.11.1"/>
    </reaction>
</comment>
<dbReference type="PROSITE" id="PS50011">
    <property type="entry name" value="PROTEIN_KINASE_DOM"/>
    <property type="match status" value="1"/>
</dbReference>
<dbReference type="GO" id="GO:0005524">
    <property type="term" value="F:ATP binding"/>
    <property type="evidence" value="ECO:0007669"/>
    <property type="project" value="UniProtKB-UniRule"/>
</dbReference>
<dbReference type="SMART" id="SM00220">
    <property type="entry name" value="S_TKc"/>
    <property type="match status" value="1"/>
</dbReference>
<gene>
    <name evidence="14" type="primary">ORF107274</name>
</gene>
<evidence type="ECO:0000256" key="3">
    <source>
        <dbReference type="ARBA" id="ARBA00022527"/>
    </source>
</evidence>
<name>A0A0B7AD20_9EUPU</name>
<dbReference type="Pfam" id="PF00069">
    <property type="entry name" value="Pkinase"/>
    <property type="match status" value="1"/>
</dbReference>
<feature type="domain" description="Protein kinase" evidence="13">
    <location>
        <begin position="215"/>
        <end position="493"/>
    </location>
</feature>
<dbReference type="GO" id="GO:0004674">
    <property type="term" value="F:protein serine/threonine kinase activity"/>
    <property type="evidence" value="ECO:0007669"/>
    <property type="project" value="UniProtKB-KW"/>
</dbReference>
<feature type="compositionally biased region" description="Polar residues" evidence="12">
    <location>
        <begin position="113"/>
        <end position="138"/>
    </location>
</feature>
<dbReference type="Gene3D" id="3.30.200.20">
    <property type="entry name" value="Phosphorylase Kinase, domain 1"/>
    <property type="match status" value="1"/>
</dbReference>
<dbReference type="InterPro" id="IPR011009">
    <property type="entry name" value="Kinase-like_dom_sf"/>
</dbReference>
<dbReference type="InterPro" id="IPR000719">
    <property type="entry name" value="Prot_kinase_dom"/>
</dbReference>
<evidence type="ECO:0000256" key="1">
    <source>
        <dbReference type="ARBA" id="ARBA00008718"/>
    </source>
</evidence>
<keyword evidence="5 10" id="KW-0547">Nucleotide-binding</keyword>
<dbReference type="PANTHER" id="PTHR27006">
    <property type="entry name" value="PROMASTIGOTE SURFACE ANTIGEN PROTEIN PSA"/>
    <property type="match status" value="1"/>
</dbReference>